<dbReference type="InterPro" id="IPR009080">
    <property type="entry name" value="tRNAsynth_Ia_anticodon-bd"/>
</dbReference>
<protein>
    <recommendedName>
        <fullName evidence="13">Cysteine--tRNA ligase</fullName>
        <ecNumber evidence="13">6.1.1.16</ecNumber>
    </recommendedName>
    <alternativeName>
        <fullName evidence="13">Cysteinyl-tRNA synthetase</fullName>
        <shortName evidence="13">CysRS</shortName>
    </alternativeName>
</protein>
<dbReference type="SUPFAM" id="SSF47323">
    <property type="entry name" value="Anticodon-binding domain of a subclass of class I aminoacyl-tRNA synthetases"/>
    <property type="match status" value="1"/>
</dbReference>
<dbReference type="EC" id="6.1.1.16" evidence="13"/>
<feature type="binding site" evidence="13">
    <location>
        <position position="34"/>
    </location>
    <ligand>
        <name>Zn(2+)</name>
        <dbReference type="ChEBI" id="CHEBI:29105"/>
    </ligand>
</feature>
<dbReference type="InterPro" id="IPR056411">
    <property type="entry name" value="CysS_C"/>
</dbReference>
<dbReference type="GO" id="GO:0008270">
    <property type="term" value="F:zinc ion binding"/>
    <property type="evidence" value="ECO:0007669"/>
    <property type="project" value="UniProtKB-UniRule"/>
</dbReference>
<feature type="short sequence motif" description="'KMSKS' region" evidence="13">
    <location>
        <begin position="275"/>
        <end position="279"/>
    </location>
</feature>
<evidence type="ECO:0000256" key="10">
    <source>
        <dbReference type="ARBA" id="ARBA00022917"/>
    </source>
</evidence>
<dbReference type="EMBL" id="CP041742">
    <property type="protein sequence ID" value="QDQ73158.1"/>
    <property type="molecule type" value="Genomic_DNA"/>
</dbReference>
<dbReference type="GO" id="GO:0006423">
    <property type="term" value="P:cysteinyl-tRNA aminoacylation"/>
    <property type="evidence" value="ECO:0007669"/>
    <property type="project" value="UniProtKB-UniRule"/>
</dbReference>
<accession>A0A516V3Q6</accession>
<dbReference type="InterPro" id="IPR015273">
    <property type="entry name" value="Cys-tRNA-synt_Ia_DALR"/>
</dbReference>
<keyword evidence="11 13" id="KW-0030">Aminoacyl-tRNA synthetase</keyword>
<dbReference type="Proteomes" id="UP000315891">
    <property type="component" value="Chromosome"/>
</dbReference>
<dbReference type="PANTHER" id="PTHR10890">
    <property type="entry name" value="CYSTEINYL-TRNA SYNTHETASE"/>
    <property type="match status" value="1"/>
</dbReference>
<feature type="short sequence motif" description="'HIGH' region" evidence="13">
    <location>
        <begin position="36"/>
        <end position="46"/>
    </location>
</feature>
<dbReference type="GO" id="GO:0005829">
    <property type="term" value="C:cytosol"/>
    <property type="evidence" value="ECO:0007669"/>
    <property type="project" value="TreeGrafter"/>
</dbReference>
<dbReference type="GO" id="GO:0005524">
    <property type="term" value="F:ATP binding"/>
    <property type="evidence" value="ECO:0007669"/>
    <property type="project" value="UniProtKB-UniRule"/>
</dbReference>
<dbReference type="PANTHER" id="PTHR10890:SF3">
    <property type="entry name" value="CYSTEINE--TRNA LIGASE, CYTOPLASMIC"/>
    <property type="match status" value="1"/>
</dbReference>
<keyword evidence="7 13" id="KW-0547">Nucleotide-binding</keyword>
<dbReference type="NCBIfam" id="TIGR00435">
    <property type="entry name" value="cysS"/>
    <property type="match status" value="1"/>
</dbReference>
<evidence type="ECO:0000256" key="9">
    <source>
        <dbReference type="ARBA" id="ARBA00022840"/>
    </source>
</evidence>
<dbReference type="Pfam" id="PF09190">
    <property type="entry name" value="DALR_2"/>
    <property type="match status" value="1"/>
</dbReference>
<dbReference type="OrthoDB" id="9815130at2"/>
<feature type="binding site" evidence="13">
    <location>
        <position position="217"/>
    </location>
    <ligand>
        <name>Zn(2+)</name>
        <dbReference type="ChEBI" id="CHEBI:29105"/>
    </ligand>
</feature>
<proteinExistence type="inferred from homology"/>
<feature type="binding site" evidence="13">
    <location>
        <position position="242"/>
    </location>
    <ligand>
        <name>Zn(2+)</name>
        <dbReference type="ChEBI" id="CHEBI:29105"/>
    </ligand>
</feature>
<evidence type="ECO:0000313" key="16">
    <source>
        <dbReference type="Proteomes" id="UP000315891"/>
    </source>
</evidence>
<comment type="subcellular location">
    <subcellularLocation>
        <location evidence="1 13">Cytoplasm</location>
    </subcellularLocation>
</comment>
<evidence type="ECO:0000256" key="8">
    <source>
        <dbReference type="ARBA" id="ARBA00022833"/>
    </source>
</evidence>
<dbReference type="SUPFAM" id="SSF52374">
    <property type="entry name" value="Nucleotidylyl transferase"/>
    <property type="match status" value="1"/>
</dbReference>
<comment type="subunit">
    <text evidence="3 13">Monomer.</text>
</comment>
<evidence type="ECO:0000256" key="5">
    <source>
        <dbReference type="ARBA" id="ARBA00022598"/>
    </source>
</evidence>
<reference evidence="15 16" key="1">
    <citation type="submission" date="2019-07" db="EMBL/GenBank/DDBJ databases">
        <title>Lysobacter weifangensis sp. nov., isolated from bensulfuron-methyl contaminated farmland soil.</title>
        <authorList>
            <person name="Zhao H."/>
        </authorList>
    </citation>
    <scope>NUCLEOTIDE SEQUENCE [LARGE SCALE GENOMIC DNA]</scope>
    <source>
        <strain evidence="15 16">CC-Bw-6</strain>
    </source>
</reference>
<keyword evidence="5 13" id="KW-0436">Ligase</keyword>
<dbReference type="PRINTS" id="PR00983">
    <property type="entry name" value="TRNASYNTHCYS"/>
</dbReference>
<evidence type="ECO:0000259" key="14">
    <source>
        <dbReference type="SMART" id="SM00840"/>
    </source>
</evidence>
<evidence type="ECO:0000256" key="11">
    <source>
        <dbReference type="ARBA" id="ARBA00023146"/>
    </source>
</evidence>
<keyword evidence="6 13" id="KW-0479">Metal-binding</keyword>
<dbReference type="Pfam" id="PF23493">
    <property type="entry name" value="CysS_C"/>
    <property type="match status" value="1"/>
</dbReference>
<feature type="binding site" evidence="13">
    <location>
        <position position="278"/>
    </location>
    <ligand>
        <name>ATP</name>
        <dbReference type="ChEBI" id="CHEBI:30616"/>
    </ligand>
</feature>
<keyword evidence="9 13" id="KW-0067">ATP-binding</keyword>
<dbReference type="Gene3D" id="3.40.50.620">
    <property type="entry name" value="HUPs"/>
    <property type="match status" value="1"/>
</dbReference>
<dbReference type="Pfam" id="PF01406">
    <property type="entry name" value="tRNA-synt_1e"/>
    <property type="match status" value="1"/>
</dbReference>
<evidence type="ECO:0000256" key="1">
    <source>
        <dbReference type="ARBA" id="ARBA00004496"/>
    </source>
</evidence>
<dbReference type="SMART" id="SM00840">
    <property type="entry name" value="DALR_2"/>
    <property type="match status" value="1"/>
</dbReference>
<keyword evidence="10 13" id="KW-0648">Protein biosynthesis</keyword>
<evidence type="ECO:0000256" key="7">
    <source>
        <dbReference type="ARBA" id="ARBA00022741"/>
    </source>
</evidence>
<dbReference type="AlphaFoldDB" id="A0A516V3Q6"/>
<gene>
    <name evidence="13" type="primary">cysS</name>
    <name evidence="15" type="ORF">FNZ56_04360</name>
</gene>
<evidence type="ECO:0000256" key="3">
    <source>
        <dbReference type="ARBA" id="ARBA00011245"/>
    </source>
</evidence>
<evidence type="ECO:0000256" key="6">
    <source>
        <dbReference type="ARBA" id="ARBA00022723"/>
    </source>
</evidence>
<dbReference type="FunFam" id="3.40.50.620:FF:000068">
    <property type="entry name" value="Cysteine--tRNA ligase"/>
    <property type="match status" value="1"/>
</dbReference>
<dbReference type="InterPro" id="IPR032678">
    <property type="entry name" value="tRNA-synt_1_cat_dom"/>
</dbReference>
<comment type="cofactor">
    <cofactor evidence="13">
        <name>Zn(2+)</name>
        <dbReference type="ChEBI" id="CHEBI:29105"/>
    </cofactor>
    <text evidence="13">Binds 1 zinc ion per subunit.</text>
</comment>
<name>A0A516V3Q6_9GAMM</name>
<keyword evidence="8 13" id="KW-0862">Zinc</keyword>
<evidence type="ECO:0000256" key="12">
    <source>
        <dbReference type="ARBA" id="ARBA00047398"/>
    </source>
</evidence>
<organism evidence="15 16">
    <name type="scientific">Pseudoluteimonas lycopersici</name>
    <dbReference type="NCBI Taxonomy" id="1324796"/>
    <lineage>
        <taxon>Bacteria</taxon>
        <taxon>Pseudomonadati</taxon>
        <taxon>Pseudomonadota</taxon>
        <taxon>Gammaproteobacteria</taxon>
        <taxon>Lysobacterales</taxon>
        <taxon>Lysobacteraceae</taxon>
        <taxon>Pseudoluteimonas</taxon>
    </lineage>
</organism>
<comment type="similarity">
    <text evidence="2 13">Belongs to the class-I aminoacyl-tRNA synthetase family.</text>
</comment>
<feature type="binding site" evidence="13">
    <location>
        <position position="246"/>
    </location>
    <ligand>
        <name>Zn(2+)</name>
        <dbReference type="ChEBI" id="CHEBI:29105"/>
    </ligand>
</feature>
<dbReference type="HAMAP" id="MF_00041">
    <property type="entry name" value="Cys_tRNA_synth"/>
    <property type="match status" value="1"/>
</dbReference>
<evidence type="ECO:0000256" key="4">
    <source>
        <dbReference type="ARBA" id="ARBA00022490"/>
    </source>
</evidence>
<sequence>MGTSLHGMQLYNTLTRRVEPFAPLDPASPTMYLCGPTVYNYVHIGNARGPVVFGVLAALLRRRFGGLRYARNITDVDDKINAAAKELGAPISTITDKYAAAYREDMAALGVDGEFAPDMEPEATKHIDRIVAMIERLIADGHAYPAEGHVLFAVASFAGYGKLSRRDPEEMLAGARVDVAPYKRDPGDFVLWKPSTDDLPGWNSPWGRGRPGWHIECSAMAEAHLGDTIDIHAGGIDLQFPHHENEVAQSECAHGGRPFARWWLHNGMLNFGGAKMAKSVGNIQSVHELVREHPPEALRYALLSAHYRQPLEWSDALIEQSVRTLDRLYGTLRDLVDVDASPTIPAEIETTLDDDLNTPQALAEISRIAGEARKATSPMDRSMLKSQLLGAGLALGLLRQDPAAWFARGVSGDDDARIQALVDERNAAKKNRDFARADAIREQLAAEGILLEDTPQGVRWKHA</sequence>
<dbReference type="GO" id="GO:0004817">
    <property type="term" value="F:cysteine-tRNA ligase activity"/>
    <property type="evidence" value="ECO:0007669"/>
    <property type="project" value="UniProtKB-UniRule"/>
</dbReference>
<evidence type="ECO:0000313" key="15">
    <source>
        <dbReference type="EMBL" id="QDQ73158.1"/>
    </source>
</evidence>
<feature type="domain" description="Cysteinyl-tRNA synthetase class Ia DALR" evidence="14">
    <location>
        <begin position="347"/>
        <end position="406"/>
    </location>
</feature>
<dbReference type="InterPro" id="IPR024909">
    <property type="entry name" value="Cys-tRNA/MSH_ligase"/>
</dbReference>
<dbReference type="Gene3D" id="1.20.120.1910">
    <property type="entry name" value="Cysteine-tRNA ligase, C-terminal anti-codon recognition domain"/>
    <property type="match status" value="1"/>
</dbReference>
<comment type="catalytic activity">
    <reaction evidence="12 13">
        <text>tRNA(Cys) + L-cysteine + ATP = L-cysteinyl-tRNA(Cys) + AMP + diphosphate</text>
        <dbReference type="Rhea" id="RHEA:17773"/>
        <dbReference type="Rhea" id="RHEA-COMP:9661"/>
        <dbReference type="Rhea" id="RHEA-COMP:9679"/>
        <dbReference type="ChEBI" id="CHEBI:30616"/>
        <dbReference type="ChEBI" id="CHEBI:33019"/>
        <dbReference type="ChEBI" id="CHEBI:35235"/>
        <dbReference type="ChEBI" id="CHEBI:78442"/>
        <dbReference type="ChEBI" id="CHEBI:78517"/>
        <dbReference type="ChEBI" id="CHEBI:456215"/>
        <dbReference type="EC" id="6.1.1.16"/>
    </reaction>
</comment>
<keyword evidence="16" id="KW-1185">Reference proteome</keyword>
<dbReference type="InterPro" id="IPR015803">
    <property type="entry name" value="Cys-tRNA-ligase"/>
</dbReference>
<dbReference type="InterPro" id="IPR014729">
    <property type="entry name" value="Rossmann-like_a/b/a_fold"/>
</dbReference>
<evidence type="ECO:0000256" key="2">
    <source>
        <dbReference type="ARBA" id="ARBA00005594"/>
    </source>
</evidence>
<dbReference type="CDD" id="cd00672">
    <property type="entry name" value="CysRS_core"/>
    <property type="match status" value="1"/>
</dbReference>
<keyword evidence="4 13" id="KW-0963">Cytoplasm</keyword>
<evidence type="ECO:0000256" key="13">
    <source>
        <dbReference type="HAMAP-Rule" id="MF_00041"/>
    </source>
</evidence>